<sequence length="267" mass="29469">MVLDRPTNVVIRAHQVHIEMSHNHTMCSRMTFMVEYYLSTPEVAEELDINLSTLNSRISAGDFQSPDAVLGGRAKGWSRSTIDALKKGTFTYQVDTDAILGIIVQIRSCAEWIRAYGRGSENQDPGISGVIPDELYAFLGRLESAVRGAMLAEIRVGNLYVGAPAQENDFQVDANASLDRYFDADRVYIGGAIDPETSNEERAQMLRQTGHRLDDESRALRKALKGHGANTFHDTLADLTARVHAYVDALAPDQRPRVPQIPLVGKG</sequence>
<gene>
    <name evidence="1" type="ORF">CCUG60884_00308</name>
</gene>
<proteinExistence type="predicted"/>
<evidence type="ECO:0000313" key="1">
    <source>
        <dbReference type="EMBL" id="TEA09139.1"/>
    </source>
</evidence>
<dbReference type="AlphaFoldDB" id="A0A4R8SZX2"/>
<reference evidence="1 2" key="1">
    <citation type="journal article" date="2019" name="Sci. Rep.">
        <title>Extended insight into the Mycobacterium chelonae-abscessus complex through whole genome sequencing of Mycobacterium salmoniphilum outbreak and Mycobacterium salmoniphilum-like strains.</title>
        <authorList>
            <person name="Behra P.R.K."/>
            <person name="Das S."/>
            <person name="Pettersson B.M.F."/>
            <person name="Shirreff L."/>
            <person name="DuCote T."/>
            <person name="Jacobsson K.G."/>
            <person name="Ennis D.G."/>
            <person name="Kirsebom L.A."/>
        </authorList>
    </citation>
    <scope>NUCLEOTIDE SEQUENCE [LARGE SCALE GENOMIC DNA]</scope>
    <source>
        <strain evidence="1 2">CCUG 60884</strain>
    </source>
</reference>
<comment type="caution">
    <text evidence="1">The sequence shown here is derived from an EMBL/GenBank/DDBJ whole genome shotgun (WGS) entry which is preliminary data.</text>
</comment>
<evidence type="ECO:0000313" key="2">
    <source>
        <dbReference type="Proteomes" id="UP000294604"/>
    </source>
</evidence>
<dbReference type="EMBL" id="PECL01000003">
    <property type="protein sequence ID" value="TEA09139.1"/>
    <property type="molecule type" value="Genomic_DNA"/>
</dbReference>
<name>A0A4R8SZX2_9MYCO</name>
<organism evidence="1 2">
    <name type="scientific">Mycobacteroides salmoniphilum</name>
    <dbReference type="NCBI Taxonomy" id="404941"/>
    <lineage>
        <taxon>Bacteria</taxon>
        <taxon>Bacillati</taxon>
        <taxon>Actinomycetota</taxon>
        <taxon>Actinomycetes</taxon>
        <taxon>Mycobacteriales</taxon>
        <taxon>Mycobacteriaceae</taxon>
        <taxon>Mycobacteroides</taxon>
    </lineage>
</organism>
<accession>A0A4R8SZX2</accession>
<protein>
    <submittedName>
        <fullName evidence="1">Uncharacterized protein</fullName>
    </submittedName>
</protein>
<dbReference type="Proteomes" id="UP000294604">
    <property type="component" value="Unassembled WGS sequence"/>
</dbReference>